<name>A0A381UVD8_9ZZZZ</name>
<evidence type="ECO:0000313" key="3">
    <source>
        <dbReference type="EMBL" id="SVA31307.1"/>
    </source>
</evidence>
<dbReference type="Pfam" id="PF13692">
    <property type="entry name" value="Glyco_trans_1_4"/>
    <property type="match status" value="1"/>
</dbReference>
<protein>
    <recommendedName>
        <fullName evidence="4">Glycosyl transferase family 1 domain-containing protein</fullName>
    </recommendedName>
</protein>
<evidence type="ECO:0000256" key="1">
    <source>
        <dbReference type="ARBA" id="ARBA00022679"/>
    </source>
</evidence>
<dbReference type="AlphaFoldDB" id="A0A381UVD8"/>
<dbReference type="GO" id="GO:0009103">
    <property type="term" value="P:lipopolysaccharide biosynthetic process"/>
    <property type="evidence" value="ECO:0007669"/>
    <property type="project" value="TreeGrafter"/>
</dbReference>
<dbReference type="EMBL" id="UINC01007081">
    <property type="protein sequence ID" value="SVA31307.1"/>
    <property type="molecule type" value="Genomic_DNA"/>
</dbReference>
<proteinExistence type="predicted"/>
<dbReference type="PANTHER" id="PTHR46401">
    <property type="entry name" value="GLYCOSYLTRANSFERASE WBBK-RELATED"/>
    <property type="match status" value="1"/>
</dbReference>
<dbReference type="CDD" id="cd03801">
    <property type="entry name" value="GT4_PimA-like"/>
    <property type="match status" value="1"/>
</dbReference>
<feature type="region of interest" description="Disordered" evidence="2">
    <location>
        <begin position="183"/>
        <end position="203"/>
    </location>
</feature>
<evidence type="ECO:0000256" key="2">
    <source>
        <dbReference type="SAM" id="MobiDB-lite"/>
    </source>
</evidence>
<dbReference type="GO" id="GO:0016757">
    <property type="term" value="F:glycosyltransferase activity"/>
    <property type="evidence" value="ECO:0007669"/>
    <property type="project" value="TreeGrafter"/>
</dbReference>
<keyword evidence="1" id="KW-0808">Transferase</keyword>
<evidence type="ECO:0008006" key="4">
    <source>
        <dbReference type="Google" id="ProtNLM"/>
    </source>
</evidence>
<feature type="non-terminal residue" evidence="3">
    <location>
        <position position="1"/>
    </location>
</feature>
<dbReference type="Gene3D" id="3.40.50.2000">
    <property type="entry name" value="Glycogen Phosphorylase B"/>
    <property type="match status" value="1"/>
</dbReference>
<organism evidence="3">
    <name type="scientific">marine metagenome</name>
    <dbReference type="NCBI Taxonomy" id="408172"/>
    <lineage>
        <taxon>unclassified sequences</taxon>
        <taxon>metagenomes</taxon>
        <taxon>ecological metagenomes</taxon>
    </lineage>
</organism>
<accession>A0A381UVD8</accession>
<reference evidence="3" key="1">
    <citation type="submission" date="2018-05" db="EMBL/GenBank/DDBJ databases">
        <authorList>
            <person name="Lanie J.A."/>
            <person name="Ng W.-L."/>
            <person name="Kazmierczak K.M."/>
            <person name="Andrzejewski T.M."/>
            <person name="Davidsen T.M."/>
            <person name="Wayne K.J."/>
            <person name="Tettelin H."/>
            <person name="Glass J.I."/>
            <person name="Rusch D."/>
            <person name="Podicherti R."/>
            <person name="Tsui H.-C.T."/>
            <person name="Winkler M.E."/>
        </authorList>
    </citation>
    <scope>NUCLEOTIDE SEQUENCE</scope>
</reference>
<gene>
    <name evidence="3" type="ORF">METZ01_LOCUS84161</name>
</gene>
<dbReference type="SUPFAM" id="SSF53756">
    <property type="entry name" value="UDP-Glycosyltransferase/glycogen phosphorylase"/>
    <property type="match status" value="1"/>
</dbReference>
<dbReference type="PANTHER" id="PTHR46401:SF2">
    <property type="entry name" value="GLYCOSYLTRANSFERASE WBBK-RELATED"/>
    <property type="match status" value="1"/>
</dbReference>
<sequence length="203" mass="22660">HELFEYFQRYARTAPELTLVLVGNPVMPVPDHPQIRHLGFVSDLEKFDAMAAAELLVMPSYYESLSMVTLEAWALGRPVIANGGCDVLAGQCVRSNAGLFYEGYEEFAEALHTILAHSALRRALGENGRTYFNTHYTWPVIEQKYLGMLERLEQEGGSFVNHLNPLPGWFGRHRRDLPPGQEVVARLPTGPAPLAPSTEVGNR</sequence>